<dbReference type="PROSITE" id="PS50088">
    <property type="entry name" value="ANK_REPEAT"/>
    <property type="match status" value="5"/>
</dbReference>
<evidence type="ECO:0000313" key="4">
    <source>
        <dbReference type="EMBL" id="KAJ5331327.1"/>
    </source>
</evidence>
<evidence type="ECO:0008006" key="6">
    <source>
        <dbReference type="Google" id="ProtNLM"/>
    </source>
</evidence>
<dbReference type="EMBL" id="JAPZBO010000001">
    <property type="protein sequence ID" value="KAJ5331327.1"/>
    <property type="molecule type" value="Genomic_DNA"/>
</dbReference>
<dbReference type="AlphaFoldDB" id="A0A9W9QI32"/>
<dbReference type="PANTHER" id="PTHR24198">
    <property type="entry name" value="ANKYRIN REPEAT AND PROTEIN KINASE DOMAIN-CONTAINING PROTEIN"/>
    <property type="match status" value="1"/>
</dbReference>
<feature type="repeat" description="ANK" evidence="3">
    <location>
        <begin position="141"/>
        <end position="173"/>
    </location>
</feature>
<dbReference type="Gene3D" id="1.25.40.20">
    <property type="entry name" value="Ankyrin repeat-containing domain"/>
    <property type="match status" value="2"/>
</dbReference>
<keyword evidence="5" id="KW-1185">Reference proteome</keyword>
<dbReference type="SUPFAM" id="SSF48403">
    <property type="entry name" value="Ankyrin repeat"/>
    <property type="match status" value="1"/>
</dbReference>
<dbReference type="PRINTS" id="PR01415">
    <property type="entry name" value="ANKYRIN"/>
</dbReference>
<dbReference type="SMART" id="SM00248">
    <property type="entry name" value="ANK"/>
    <property type="match status" value="8"/>
</dbReference>
<dbReference type="InterPro" id="IPR002110">
    <property type="entry name" value="Ankyrin_rpt"/>
</dbReference>
<evidence type="ECO:0000313" key="5">
    <source>
        <dbReference type="Proteomes" id="UP001147746"/>
    </source>
</evidence>
<dbReference type="PANTHER" id="PTHR24198:SF165">
    <property type="entry name" value="ANKYRIN REPEAT-CONTAINING PROTEIN-RELATED"/>
    <property type="match status" value="1"/>
</dbReference>
<accession>A0A9W9QI32</accession>
<comment type="caution">
    <text evidence="4">The sequence shown here is derived from an EMBL/GenBank/DDBJ whole genome shotgun (WGS) entry which is preliminary data.</text>
</comment>
<sequence length="449" mass="49594">MGLLELPPELLLIIADHLEFQSDLNSFAQTNRCTWAAINRYLYRFNIVNHQGHGIIKATNDNQQSSIQYFIDAGIRGLESWDCLPLFFASGRGAGAASDFEMIQYDRLISPLVYACTGGHENAVNLLIQYGADVNLNIRPQAQSPLHTAAYYGHESIVRVLIQRGANIEATAQSVIGDGRPLHFALQGRKLDAFRILIANGATVDSSFFHWAVSAVGNAWEFLLAILETGIDVNCRGDKFRAPLHSAAMNGGTDVARFLIQKGADIEARDASLSTPLHIGASWCNTNVIKILLELGGADVHAHDLKGNTPLHLVTTGLGDHDEIGTATILVENGASVESQNNHRETPLFLAVRNKSVAMTQLLIEMGADIEHRNKRGETPIYCALRTHSKPIIQLLYVEGCETEIQNARGETPLDISSKQNIRTNRFFCAMMDECHKPQREELEETREF</sequence>
<dbReference type="Pfam" id="PF13637">
    <property type="entry name" value="Ank_4"/>
    <property type="match status" value="1"/>
</dbReference>
<feature type="repeat" description="ANK" evidence="3">
    <location>
        <begin position="343"/>
        <end position="375"/>
    </location>
</feature>
<keyword evidence="2 3" id="KW-0040">ANK repeat</keyword>
<feature type="repeat" description="ANK" evidence="3">
    <location>
        <begin position="306"/>
        <end position="342"/>
    </location>
</feature>
<name>A0A9W9QI32_9EURO</name>
<evidence type="ECO:0000256" key="1">
    <source>
        <dbReference type="ARBA" id="ARBA00022737"/>
    </source>
</evidence>
<reference evidence="4" key="1">
    <citation type="submission" date="2022-12" db="EMBL/GenBank/DDBJ databases">
        <authorList>
            <person name="Petersen C."/>
        </authorList>
    </citation>
    <scope>NUCLEOTIDE SEQUENCE</scope>
    <source>
        <strain evidence="4">IBT 21472</strain>
    </source>
</reference>
<feature type="repeat" description="ANK" evidence="3">
    <location>
        <begin position="107"/>
        <end position="139"/>
    </location>
</feature>
<dbReference type="Pfam" id="PF12796">
    <property type="entry name" value="Ank_2"/>
    <property type="match status" value="2"/>
</dbReference>
<dbReference type="PROSITE" id="PS50297">
    <property type="entry name" value="ANK_REP_REGION"/>
    <property type="match status" value="4"/>
</dbReference>
<organism evidence="4 5">
    <name type="scientific">Penicillium atrosanguineum</name>
    <dbReference type="NCBI Taxonomy" id="1132637"/>
    <lineage>
        <taxon>Eukaryota</taxon>
        <taxon>Fungi</taxon>
        <taxon>Dikarya</taxon>
        <taxon>Ascomycota</taxon>
        <taxon>Pezizomycotina</taxon>
        <taxon>Eurotiomycetes</taxon>
        <taxon>Eurotiomycetidae</taxon>
        <taxon>Eurotiales</taxon>
        <taxon>Aspergillaceae</taxon>
        <taxon>Penicillium</taxon>
    </lineage>
</organism>
<reference evidence="4" key="2">
    <citation type="journal article" date="2023" name="IMA Fungus">
        <title>Comparative genomic study of the Penicillium genus elucidates a diverse pangenome and 15 lateral gene transfer events.</title>
        <authorList>
            <person name="Petersen C."/>
            <person name="Sorensen T."/>
            <person name="Nielsen M.R."/>
            <person name="Sondergaard T.E."/>
            <person name="Sorensen J.L."/>
            <person name="Fitzpatrick D.A."/>
            <person name="Frisvad J.C."/>
            <person name="Nielsen K.L."/>
        </authorList>
    </citation>
    <scope>NUCLEOTIDE SEQUENCE</scope>
    <source>
        <strain evidence="4">IBT 21472</strain>
    </source>
</reference>
<proteinExistence type="predicted"/>
<keyword evidence="1" id="KW-0677">Repeat</keyword>
<gene>
    <name evidence="4" type="ORF">N7476_001110</name>
</gene>
<evidence type="ECO:0000256" key="2">
    <source>
        <dbReference type="ARBA" id="ARBA00023043"/>
    </source>
</evidence>
<dbReference type="InterPro" id="IPR036770">
    <property type="entry name" value="Ankyrin_rpt-contain_sf"/>
</dbReference>
<evidence type="ECO:0000256" key="3">
    <source>
        <dbReference type="PROSITE-ProRule" id="PRU00023"/>
    </source>
</evidence>
<protein>
    <recommendedName>
        <fullName evidence="6">F-box domain-containing protein</fullName>
    </recommendedName>
</protein>
<feature type="repeat" description="ANK" evidence="3">
    <location>
        <begin position="239"/>
        <end position="271"/>
    </location>
</feature>
<dbReference type="Proteomes" id="UP001147746">
    <property type="component" value="Unassembled WGS sequence"/>
</dbReference>